<gene>
    <name evidence="1" type="ORF">T10_8043</name>
</gene>
<dbReference type="EMBL" id="JYDO01000011">
    <property type="protein sequence ID" value="KRZ78626.1"/>
    <property type="molecule type" value="Genomic_DNA"/>
</dbReference>
<protein>
    <submittedName>
        <fullName evidence="1">Uncharacterized protein</fullName>
    </submittedName>
</protein>
<organism evidence="1 2">
    <name type="scientific">Trichinella papuae</name>
    <dbReference type="NCBI Taxonomy" id="268474"/>
    <lineage>
        <taxon>Eukaryota</taxon>
        <taxon>Metazoa</taxon>
        <taxon>Ecdysozoa</taxon>
        <taxon>Nematoda</taxon>
        <taxon>Enoplea</taxon>
        <taxon>Dorylaimia</taxon>
        <taxon>Trichinellida</taxon>
        <taxon>Trichinellidae</taxon>
        <taxon>Trichinella</taxon>
    </lineage>
</organism>
<dbReference type="AlphaFoldDB" id="A0A0V1N3N9"/>
<comment type="caution">
    <text evidence="1">The sequence shown here is derived from an EMBL/GenBank/DDBJ whole genome shotgun (WGS) entry which is preliminary data.</text>
</comment>
<name>A0A0V1N3N9_9BILA</name>
<feature type="non-terminal residue" evidence="1">
    <location>
        <position position="1"/>
    </location>
</feature>
<reference evidence="1 2" key="1">
    <citation type="submission" date="2015-01" db="EMBL/GenBank/DDBJ databases">
        <title>Evolution of Trichinella species and genotypes.</title>
        <authorList>
            <person name="Korhonen P.K."/>
            <person name="Edoardo P."/>
            <person name="Giuseppe L.R."/>
            <person name="Gasser R.B."/>
        </authorList>
    </citation>
    <scope>NUCLEOTIDE SEQUENCE [LARGE SCALE GENOMIC DNA]</scope>
    <source>
        <strain evidence="1">ISS1980</strain>
    </source>
</reference>
<accession>A0A0V1N3N9</accession>
<evidence type="ECO:0000313" key="1">
    <source>
        <dbReference type="EMBL" id="KRZ78626.1"/>
    </source>
</evidence>
<dbReference type="Proteomes" id="UP000054843">
    <property type="component" value="Unassembled WGS sequence"/>
</dbReference>
<keyword evidence="2" id="KW-1185">Reference proteome</keyword>
<sequence length="399" mass="45277">LSVGDERAPARSAVFDNATNSGRYMGAAVLRRRIHAELLALQKKGRVARSSRISQLDTFTELRPVRQLAILLGSDTYPRDWCGGASLRDYELAQRGEAHDTQVLHLSMLISQICPAENGGSDRWPEVVPQMTTTRVLQILWLFIARPRRPVVIQWVNIWSLKAVASELRPLWWPVEVHPVEKPLPAFCEELSVGDERAPARSAVFDNATNSGRYMGAAVLRRRIHAELLALQKKGRVARSSRISQLDTFTELRPVRQLAILLGSDTYPRDWCGGASLRDYELAQRGEAHDTQVLHLSMLISQICPAENGGSDRWPEVVPQMTTTRVLQILWLFIARPRRPVVIQWVNIWSLKAVASELRPLWWPVEVHPVEKPLEPLWKALLHEEWLMTLLFDAGCQES</sequence>
<evidence type="ECO:0000313" key="2">
    <source>
        <dbReference type="Proteomes" id="UP000054843"/>
    </source>
</evidence>
<proteinExistence type="predicted"/>